<evidence type="ECO:0000313" key="2">
    <source>
        <dbReference type="EMBL" id="KAK3933668.1"/>
    </source>
</evidence>
<organism evidence="2 3">
    <name type="scientific">Diplogelasinospora grovesii</name>
    <dbReference type="NCBI Taxonomy" id="303347"/>
    <lineage>
        <taxon>Eukaryota</taxon>
        <taxon>Fungi</taxon>
        <taxon>Dikarya</taxon>
        <taxon>Ascomycota</taxon>
        <taxon>Pezizomycotina</taxon>
        <taxon>Sordariomycetes</taxon>
        <taxon>Sordariomycetidae</taxon>
        <taxon>Sordariales</taxon>
        <taxon>Diplogelasinosporaceae</taxon>
        <taxon>Diplogelasinospora</taxon>
    </lineage>
</organism>
<feature type="coiled-coil region" evidence="1">
    <location>
        <begin position="31"/>
        <end position="58"/>
    </location>
</feature>
<dbReference type="AlphaFoldDB" id="A0AAN6MWQ5"/>
<evidence type="ECO:0000256" key="1">
    <source>
        <dbReference type="SAM" id="Coils"/>
    </source>
</evidence>
<keyword evidence="1" id="KW-0175">Coiled coil</keyword>
<sequence length="86" mass="9841">SQSVPNSIPVRVFLTSLREYSAYLSQWQTHVEAEARVAHLLRSRIAELERENEDMRDCGDILQRMVDTQQQLVASQEADLARASPE</sequence>
<feature type="non-terminal residue" evidence="2">
    <location>
        <position position="1"/>
    </location>
</feature>
<evidence type="ECO:0000313" key="3">
    <source>
        <dbReference type="Proteomes" id="UP001303473"/>
    </source>
</evidence>
<dbReference type="EMBL" id="MU854095">
    <property type="protein sequence ID" value="KAK3933668.1"/>
    <property type="molecule type" value="Genomic_DNA"/>
</dbReference>
<gene>
    <name evidence="2" type="ORF">QBC46DRAFT_235967</name>
</gene>
<keyword evidence="3" id="KW-1185">Reference proteome</keyword>
<dbReference type="Proteomes" id="UP001303473">
    <property type="component" value="Unassembled WGS sequence"/>
</dbReference>
<reference evidence="3" key="1">
    <citation type="journal article" date="2023" name="Mol. Phylogenet. Evol.">
        <title>Genome-scale phylogeny and comparative genomics of the fungal order Sordariales.</title>
        <authorList>
            <person name="Hensen N."/>
            <person name="Bonometti L."/>
            <person name="Westerberg I."/>
            <person name="Brannstrom I.O."/>
            <person name="Guillou S."/>
            <person name="Cros-Aarteil S."/>
            <person name="Calhoun S."/>
            <person name="Haridas S."/>
            <person name="Kuo A."/>
            <person name="Mondo S."/>
            <person name="Pangilinan J."/>
            <person name="Riley R."/>
            <person name="LaButti K."/>
            <person name="Andreopoulos B."/>
            <person name="Lipzen A."/>
            <person name="Chen C."/>
            <person name="Yan M."/>
            <person name="Daum C."/>
            <person name="Ng V."/>
            <person name="Clum A."/>
            <person name="Steindorff A."/>
            <person name="Ohm R.A."/>
            <person name="Martin F."/>
            <person name="Silar P."/>
            <person name="Natvig D.O."/>
            <person name="Lalanne C."/>
            <person name="Gautier V."/>
            <person name="Ament-Velasquez S.L."/>
            <person name="Kruys A."/>
            <person name="Hutchinson M.I."/>
            <person name="Powell A.J."/>
            <person name="Barry K."/>
            <person name="Miller A.N."/>
            <person name="Grigoriev I.V."/>
            <person name="Debuchy R."/>
            <person name="Gladieux P."/>
            <person name="Hiltunen Thoren M."/>
            <person name="Johannesson H."/>
        </authorList>
    </citation>
    <scope>NUCLEOTIDE SEQUENCE [LARGE SCALE GENOMIC DNA]</scope>
    <source>
        <strain evidence="3">CBS 340.73</strain>
    </source>
</reference>
<comment type="caution">
    <text evidence="2">The sequence shown here is derived from an EMBL/GenBank/DDBJ whole genome shotgun (WGS) entry which is preliminary data.</text>
</comment>
<name>A0AAN6MWQ5_9PEZI</name>
<protein>
    <submittedName>
        <fullName evidence="2">Uncharacterized protein</fullName>
    </submittedName>
</protein>
<feature type="non-terminal residue" evidence="2">
    <location>
        <position position="86"/>
    </location>
</feature>
<accession>A0AAN6MWQ5</accession>
<proteinExistence type="predicted"/>